<evidence type="ECO:0000256" key="1">
    <source>
        <dbReference type="SAM" id="SignalP"/>
    </source>
</evidence>
<keyword evidence="3" id="KW-1185">Reference proteome</keyword>
<dbReference type="Proteomes" id="UP000490939">
    <property type="component" value="Unassembled WGS sequence"/>
</dbReference>
<feature type="chain" id="PRO_5034112085" evidence="1">
    <location>
        <begin position="27"/>
        <end position="207"/>
    </location>
</feature>
<gene>
    <name evidence="2" type="ORF">EG327_009452</name>
</gene>
<protein>
    <submittedName>
        <fullName evidence="2">Uncharacterized protein</fullName>
    </submittedName>
</protein>
<organism evidence="2 3">
    <name type="scientific">Venturia inaequalis</name>
    <name type="common">Apple scab fungus</name>
    <dbReference type="NCBI Taxonomy" id="5025"/>
    <lineage>
        <taxon>Eukaryota</taxon>
        <taxon>Fungi</taxon>
        <taxon>Dikarya</taxon>
        <taxon>Ascomycota</taxon>
        <taxon>Pezizomycotina</taxon>
        <taxon>Dothideomycetes</taxon>
        <taxon>Pleosporomycetidae</taxon>
        <taxon>Venturiales</taxon>
        <taxon>Venturiaceae</taxon>
        <taxon>Venturia</taxon>
    </lineage>
</organism>
<proteinExistence type="predicted"/>
<sequence length="207" mass="22379">MASDGYLPMAMAAWLSLAVLSTSTCSLRRVQTTRELTTVPMTASKAASVHGGCLDYSVSLPLPFAIQLWVWGLGHVTRRTAVARTAGAYHANLGLYLPEEAGSCFQAAFFPDQGLRVIDRVGWPFSINHPRTNRQCSTPTRRVVKQQMSKLQLRDASAASLEQTAAMLQAWCSDPGPELQDGYREVDQPERITAPATNVVGAQASGA</sequence>
<evidence type="ECO:0000313" key="2">
    <source>
        <dbReference type="EMBL" id="KAE9972577.1"/>
    </source>
</evidence>
<comment type="caution">
    <text evidence="2">The sequence shown here is derived from an EMBL/GenBank/DDBJ whole genome shotgun (WGS) entry which is preliminary data.</text>
</comment>
<name>A0A8H3UND3_VENIN</name>
<accession>A0A8H3UND3</accession>
<reference evidence="2 3" key="1">
    <citation type="submission" date="2019-07" db="EMBL/GenBank/DDBJ databases">
        <title>Venturia inaequalis Genome Resource.</title>
        <authorList>
            <person name="Lichtner F.J."/>
        </authorList>
    </citation>
    <scope>NUCLEOTIDE SEQUENCE [LARGE SCALE GENOMIC DNA]</scope>
    <source>
        <strain evidence="2 3">DMI_063113</strain>
    </source>
</reference>
<evidence type="ECO:0000313" key="3">
    <source>
        <dbReference type="Proteomes" id="UP000490939"/>
    </source>
</evidence>
<dbReference type="AlphaFoldDB" id="A0A8H3UND3"/>
<feature type="signal peptide" evidence="1">
    <location>
        <begin position="1"/>
        <end position="26"/>
    </location>
</feature>
<dbReference type="EMBL" id="WNWR01000627">
    <property type="protein sequence ID" value="KAE9972577.1"/>
    <property type="molecule type" value="Genomic_DNA"/>
</dbReference>
<keyword evidence="1" id="KW-0732">Signal</keyword>